<sequence length="301" mass="33703">MQLRQPPPDAVVSFSDFLLERFGLVASMQVAVVASIAAHVFVIVGFGFQVLDWRKTEAPHNLLEVVLVNSRSATKPVKADALAQANLDGGGNTDEKLRAKTPFPALDNKVPTHDPKAAEERVRTLEREAKQLMTQLKSPAQVPQEATGEAKADDKAKELVAKSLEIARLEAQIRREMQAYQERPRKKFVGARAEEYRFAQYVDNWRLKIERVGNLNYPSEARDRKLHGALQLTVGIRANGDVESVAIERSSGYKVLDQAAIRIVRLAAPFDRFPDNIRADTDILYITRTWTFARGDQVTTE</sequence>
<evidence type="ECO:0000313" key="14">
    <source>
        <dbReference type="Proteomes" id="UP000503096"/>
    </source>
</evidence>
<keyword evidence="5" id="KW-0997">Cell inner membrane</keyword>
<dbReference type="InParanoid" id="A0A6M4HED6"/>
<feature type="transmembrane region" description="Helical" evidence="11">
    <location>
        <begin position="22"/>
        <end position="48"/>
    </location>
</feature>
<evidence type="ECO:0000256" key="10">
    <source>
        <dbReference type="SAM" id="MobiDB-lite"/>
    </source>
</evidence>
<comment type="similarity">
    <text evidence="2">Belongs to the TonB family.</text>
</comment>
<keyword evidence="14" id="KW-1185">Reference proteome</keyword>
<dbReference type="PANTHER" id="PTHR33446:SF11">
    <property type="entry name" value="TONB3"/>
    <property type="match status" value="1"/>
</dbReference>
<dbReference type="PANTHER" id="PTHR33446">
    <property type="entry name" value="PROTEIN TONB-RELATED"/>
    <property type="match status" value="1"/>
</dbReference>
<reference evidence="13 14" key="1">
    <citation type="submission" date="2020-04" db="EMBL/GenBank/DDBJ databases">
        <title>Usitatibacter rugosus gen. nov., sp. nov. and Usitatibacter palustris sp. nov., novel members of Usitatibacteraceae fam. nov. within the order Nitrosomonadales isolated from soil.</title>
        <authorList>
            <person name="Huber K.J."/>
            <person name="Neumann-Schaal M."/>
            <person name="Geppert A."/>
            <person name="Luckner M."/>
            <person name="Wanner G."/>
            <person name="Overmann J."/>
        </authorList>
    </citation>
    <scope>NUCLEOTIDE SEQUENCE [LARGE SCALE GENOMIC DNA]</scope>
    <source>
        <strain evidence="13 14">Swamp67</strain>
    </source>
</reference>
<keyword evidence="4" id="KW-1003">Cell membrane</keyword>
<keyword evidence="9 11" id="KW-0472">Membrane</keyword>
<dbReference type="EMBL" id="CP053073">
    <property type="protein sequence ID" value="QJR16883.1"/>
    <property type="molecule type" value="Genomic_DNA"/>
</dbReference>
<comment type="subcellular location">
    <subcellularLocation>
        <location evidence="1">Cell inner membrane</location>
        <topology evidence="1">Single-pass membrane protein</topology>
        <orientation evidence="1">Periplasmic side</orientation>
    </subcellularLocation>
</comment>
<dbReference type="GO" id="GO:0055085">
    <property type="term" value="P:transmembrane transport"/>
    <property type="evidence" value="ECO:0007669"/>
    <property type="project" value="InterPro"/>
</dbReference>
<evidence type="ECO:0000313" key="13">
    <source>
        <dbReference type="EMBL" id="QJR16883.1"/>
    </source>
</evidence>
<gene>
    <name evidence="13" type="ORF">DSM104440_03719</name>
</gene>
<dbReference type="InterPro" id="IPR037682">
    <property type="entry name" value="TonB_C"/>
</dbReference>
<keyword evidence="8 11" id="KW-1133">Transmembrane helix</keyword>
<dbReference type="NCBIfam" id="TIGR01352">
    <property type="entry name" value="tonB_Cterm"/>
    <property type="match status" value="1"/>
</dbReference>
<evidence type="ECO:0000256" key="4">
    <source>
        <dbReference type="ARBA" id="ARBA00022475"/>
    </source>
</evidence>
<keyword evidence="3" id="KW-0813">Transport</keyword>
<dbReference type="InterPro" id="IPR006260">
    <property type="entry name" value="TonB/TolA_C"/>
</dbReference>
<evidence type="ECO:0000256" key="2">
    <source>
        <dbReference type="ARBA" id="ARBA00006555"/>
    </source>
</evidence>
<evidence type="ECO:0000256" key="3">
    <source>
        <dbReference type="ARBA" id="ARBA00022448"/>
    </source>
</evidence>
<dbReference type="KEGG" id="upl:DSM104440_03719"/>
<keyword evidence="7" id="KW-0653">Protein transport</keyword>
<evidence type="ECO:0000256" key="11">
    <source>
        <dbReference type="SAM" id="Phobius"/>
    </source>
</evidence>
<name>A0A6M4HED6_9PROT</name>
<evidence type="ECO:0000256" key="8">
    <source>
        <dbReference type="ARBA" id="ARBA00022989"/>
    </source>
</evidence>
<dbReference type="AlphaFoldDB" id="A0A6M4HED6"/>
<dbReference type="RefSeq" id="WP_246212061.1">
    <property type="nucleotide sequence ID" value="NZ_CP053073.1"/>
</dbReference>
<evidence type="ECO:0000256" key="9">
    <source>
        <dbReference type="ARBA" id="ARBA00023136"/>
    </source>
</evidence>
<accession>A0A6M4HED6</accession>
<proteinExistence type="inferred from homology"/>
<dbReference type="PROSITE" id="PS52015">
    <property type="entry name" value="TONB_CTD"/>
    <property type="match status" value="1"/>
</dbReference>
<evidence type="ECO:0000256" key="7">
    <source>
        <dbReference type="ARBA" id="ARBA00022927"/>
    </source>
</evidence>
<evidence type="ECO:0000256" key="1">
    <source>
        <dbReference type="ARBA" id="ARBA00004383"/>
    </source>
</evidence>
<keyword evidence="6 11" id="KW-0812">Transmembrane</keyword>
<evidence type="ECO:0000256" key="6">
    <source>
        <dbReference type="ARBA" id="ARBA00022692"/>
    </source>
</evidence>
<feature type="region of interest" description="Disordered" evidence="10">
    <location>
        <begin position="135"/>
        <end position="154"/>
    </location>
</feature>
<dbReference type="GO" id="GO:0015031">
    <property type="term" value="P:protein transport"/>
    <property type="evidence" value="ECO:0007669"/>
    <property type="project" value="UniProtKB-KW"/>
</dbReference>
<feature type="domain" description="TonB C-terminal" evidence="12">
    <location>
        <begin position="202"/>
        <end position="299"/>
    </location>
</feature>
<evidence type="ECO:0000256" key="5">
    <source>
        <dbReference type="ARBA" id="ARBA00022519"/>
    </source>
</evidence>
<evidence type="ECO:0000259" key="12">
    <source>
        <dbReference type="PROSITE" id="PS52015"/>
    </source>
</evidence>
<dbReference type="Proteomes" id="UP000503096">
    <property type="component" value="Chromosome"/>
</dbReference>
<dbReference type="GO" id="GO:0098797">
    <property type="term" value="C:plasma membrane protein complex"/>
    <property type="evidence" value="ECO:0007669"/>
    <property type="project" value="TreeGrafter"/>
</dbReference>
<dbReference type="Pfam" id="PF03544">
    <property type="entry name" value="TonB_C"/>
    <property type="match status" value="1"/>
</dbReference>
<dbReference type="GO" id="GO:0031992">
    <property type="term" value="F:energy transducer activity"/>
    <property type="evidence" value="ECO:0007669"/>
    <property type="project" value="TreeGrafter"/>
</dbReference>
<dbReference type="SUPFAM" id="SSF74653">
    <property type="entry name" value="TolA/TonB C-terminal domain"/>
    <property type="match status" value="1"/>
</dbReference>
<organism evidence="13 14">
    <name type="scientific">Usitatibacter palustris</name>
    <dbReference type="NCBI Taxonomy" id="2732487"/>
    <lineage>
        <taxon>Bacteria</taxon>
        <taxon>Pseudomonadati</taxon>
        <taxon>Pseudomonadota</taxon>
        <taxon>Betaproteobacteria</taxon>
        <taxon>Nitrosomonadales</taxon>
        <taxon>Usitatibacteraceae</taxon>
        <taxon>Usitatibacter</taxon>
    </lineage>
</organism>
<protein>
    <recommendedName>
        <fullName evidence="12">TonB C-terminal domain-containing protein</fullName>
    </recommendedName>
</protein>
<dbReference type="InterPro" id="IPR051045">
    <property type="entry name" value="TonB-dependent_transducer"/>
</dbReference>
<dbReference type="Gene3D" id="3.30.1150.10">
    <property type="match status" value="1"/>
</dbReference>